<name>Q4GYH1_TRYB2</name>
<evidence type="ECO:0000313" key="3">
    <source>
        <dbReference type="Proteomes" id="UP000008524"/>
    </source>
</evidence>
<dbReference type="AlphaFoldDB" id="Q4GYH1"/>
<keyword evidence="1" id="KW-0472">Membrane</keyword>
<dbReference type="KEGG" id="tbr:TB927.1.4060"/>
<keyword evidence="3" id="KW-1185">Reference proteome</keyword>
<keyword evidence="1" id="KW-0812">Transmembrane</keyword>
<reference evidence="3" key="2">
    <citation type="journal article" date="2005" name="Science">
        <title>The genome of the African trypanosome Trypanosoma brucei.</title>
        <authorList>
            <person name="Berriman M."/>
            <person name="Ghedin E."/>
            <person name="Hertz-Fowler C."/>
            <person name="Blandin G."/>
            <person name="Renauld H."/>
            <person name="Bartholomeu D.C."/>
            <person name="Lennard N.J."/>
            <person name="Caler E."/>
            <person name="Hamlin N.E."/>
            <person name="Haas B."/>
            <person name="Bohme U."/>
            <person name="Hannick L."/>
            <person name="Aslett M.A."/>
            <person name="Shallom J."/>
            <person name="Marcello L."/>
            <person name="Hou L."/>
            <person name="Wickstead B."/>
            <person name="Alsmark U.C."/>
            <person name="Arrowsmith C."/>
            <person name="Atkin R.J."/>
            <person name="Barron A.J."/>
            <person name="Bringaud F."/>
            <person name="Brooks K."/>
            <person name="Carrington M."/>
            <person name="Cherevach I."/>
            <person name="Chillingworth T.J."/>
            <person name="Churcher C."/>
            <person name="Clark L.N."/>
            <person name="Corton C.H."/>
            <person name="Cronin A."/>
            <person name="Davies R.M."/>
            <person name="Doggett J."/>
            <person name="Djikeng A."/>
            <person name="Feldblyum T."/>
            <person name="Field M.C."/>
            <person name="Fraser A."/>
            <person name="Goodhead I."/>
            <person name="Hance Z."/>
            <person name="Harper D."/>
            <person name="Harris B.R."/>
            <person name="Hauser H."/>
            <person name="Hostetler J."/>
            <person name="Ivens A."/>
            <person name="Jagels K."/>
            <person name="Johnson D."/>
            <person name="Johnson J."/>
            <person name="Jones K."/>
            <person name="Kerhornou A.X."/>
            <person name="Koo H."/>
            <person name="Larke N."/>
            <person name="Landfear S."/>
            <person name="Larkin C."/>
            <person name="Leech V."/>
            <person name="Line A."/>
            <person name="Lord A."/>
            <person name="Macleod A."/>
            <person name="Mooney P.J."/>
            <person name="Moule S."/>
            <person name="Martin D.M."/>
            <person name="Morgan G.W."/>
            <person name="Mungall K."/>
            <person name="Norbertczak H."/>
            <person name="Ormond D."/>
            <person name="Pai G."/>
            <person name="Peacock C.S."/>
            <person name="Peterson J."/>
            <person name="Quail M.A."/>
            <person name="Rabbinowitsch E."/>
            <person name="Rajandream M.A."/>
            <person name="Reitter C."/>
            <person name="Salzberg S.L."/>
            <person name="Sanders M."/>
            <person name="Schobel S."/>
            <person name="Sharp S."/>
            <person name="Simmonds M."/>
            <person name="Simpson A.J."/>
            <person name="Tallon L."/>
            <person name="Turner C.M."/>
            <person name="Tait A."/>
            <person name="Tivey A.R."/>
            <person name="Van Aken S."/>
            <person name="Walker D."/>
            <person name="Wanless D."/>
            <person name="Wang S."/>
            <person name="White B."/>
            <person name="White O."/>
            <person name="Whitehead S."/>
            <person name="Woodward J."/>
            <person name="Wortman J."/>
            <person name="Adams M.D."/>
            <person name="Embley T.M."/>
            <person name="Gull K."/>
            <person name="Ullu E."/>
            <person name="Barry J.D."/>
            <person name="Fairlamb A.H."/>
            <person name="Opperdoes F."/>
            <person name="Barrell B.G."/>
            <person name="Donelson J.E."/>
            <person name="Hall N."/>
            <person name="Fraser C.M."/>
            <person name="Melville S.E."/>
            <person name="El-Sayed N.M."/>
        </authorList>
    </citation>
    <scope>NUCLEOTIDE SEQUENCE [LARGE SCALE GENOMIC DNA]</scope>
    <source>
        <strain evidence="3">927/4 GUTat10.1</strain>
    </source>
</reference>
<protein>
    <submittedName>
        <fullName evidence="2">Uncharacterized protein</fullName>
    </submittedName>
</protein>
<feature type="transmembrane region" description="Helical" evidence="1">
    <location>
        <begin position="69"/>
        <end position="93"/>
    </location>
</feature>
<sequence>MEGGRTKGDKVEGVCWYKFRRGDLIGMNERMEVREGVCGESEEAVLKEDMLQPCAYTHKHVRIHACKYIYIYIYIYTCAHVCVCVCVSAYLFVAPCTRLCQ</sequence>
<dbReference type="Proteomes" id="UP000008524">
    <property type="component" value="Chromosome 1"/>
</dbReference>
<dbReference type="InParanoid" id="Q4GYH1"/>
<keyword evidence="1" id="KW-1133">Transmembrane helix</keyword>
<evidence type="ECO:0000256" key="1">
    <source>
        <dbReference type="SAM" id="Phobius"/>
    </source>
</evidence>
<dbReference type="PaxDb" id="5691-CAJ16613"/>
<organism evidence="2 3">
    <name type="scientific">Trypanosoma brucei brucei (strain 927/4 GUTat10.1)</name>
    <dbReference type="NCBI Taxonomy" id="185431"/>
    <lineage>
        <taxon>Eukaryota</taxon>
        <taxon>Discoba</taxon>
        <taxon>Euglenozoa</taxon>
        <taxon>Kinetoplastea</taxon>
        <taxon>Metakinetoplastina</taxon>
        <taxon>Trypanosomatida</taxon>
        <taxon>Trypanosomatidae</taxon>
        <taxon>Trypanosoma</taxon>
    </lineage>
</organism>
<proteinExistence type="predicted"/>
<evidence type="ECO:0000313" key="2">
    <source>
        <dbReference type="EMBL" id="CAJ16613.1"/>
    </source>
</evidence>
<dbReference type="RefSeq" id="XP_001219100.1">
    <property type="nucleotide sequence ID" value="XM_001219099.1"/>
</dbReference>
<dbReference type="GeneID" id="4357480"/>
<accession>Q4GYH1</accession>
<gene>
    <name evidence="2" type="ORF">TB927.1.4060</name>
</gene>
<dbReference type="EMBL" id="AL929603">
    <property type="protein sequence ID" value="CAJ16613.1"/>
    <property type="molecule type" value="Genomic_DNA"/>
</dbReference>
<reference evidence="2 3" key="1">
    <citation type="journal article" date="2003" name="Nucleic Acids Res.">
        <title>The DNA sequence of chromosome I of an African trypanosome: gene content, chromosome organisation, recombination and polymorphism.</title>
        <authorList>
            <person name="Hall N."/>
            <person name="Berriman M."/>
            <person name="Lennard N.J."/>
            <person name="Harris B.R."/>
            <person name="Hertz-Fowler C."/>
            <person name="Bart-Delabesse E.N."/>
            <person name="Gerrare C.S."/>
            <person name="Atkin R.J."/>
            <person name="Barron A.J."/>
            <person name="Bowman S."/>
            <person name="Bray-Allen S.P."/>
            <person name="Bringaud F."/>
            <person name="Clark L.N."/>
            <person name="Corton C.H."/>
            <person name="Cronin A."/>
            <person name="Davies R."/>
            <person name="Doggett J."/>
            <person name="Fraser A."/>
            <person name="Gruter E."/>
            <person name="Hall S."/>
            <person name="Harper A.D."/>
            <person name="Kay M.P."/>
            <person name="Leech V."/>
            <person name="Mayes R."/>
            <person name="Price C."/>
            <person name="Quail M.A."/>
            <person name="Rabbinowitch E."/>
            <person name="Reitter C."/>
            <person name="Rutherford K."/>
            <person name="Sasse J."/>
            <person name="Sharp S."/>
            <person name="Shownkeen R."/>
            <person name="Macleod A."/>
            <person name="Taylor S."/>
            <person name="Tweedie A."/>
            <person name="Turner C.M.R."/>
            <person name="Tait A."/>
            <person name="Gull K."/>
            <person name="Barrell B."/>
            <person name="Melville S.E."/>
        </authorList>
    </citation>
    <scope>NUCLEOTIDE SEQUENCE [LARGE SCALE GENOMIC DNA]</scope>
    <source>
        <strain evidence="2 3">927/4 GUTat10.1</strain>
    </source>
</reference>